<reference evidence="2" key="1">
    <citation type="journal article" date="2015" name="Nature">
        <title>Complex archaea that bridge the gap between prokaryotes and eukaryotes.</title>
        <authorList>
            <person name="Spang A."/>
            <person name="Saw J.H."/>
            <person name="Jorgensen S.L."/>
            <person name="Zaremba-Niedzwiedzka K."/>
            <person name="Martijn J."/>
            <person name="Lind A.E."/>
            <person name="van Eijk R."/>
            <person name="Schleper C."/>
            <person name="Guy L."/>
            <person name="Ettema T.J."/>
        </authorList>
    </citation>
    <scope>NUCLEOTIDE SEQUENCE</scope>
</reference>
<organism evidence="2">
    <name type="scientific">marine sediment metagenome</name>
    <dbReference type="NCBI Taxonomy" id="412755"/>
    <lineage>
        <taxon>unclassified sequences</taxon>
        <taxon>metagenomes</taxon>
        <taxon>ecological metagenomes</taxon>
    </lineage>
</organism>
<dbReference type="AlphaFoldDB" id="A0A0F9PIQ0"/>
<dbReference type="EMBL" id="LAZR01002890">
    <property type="protein sequence ID" value="KKN24337.1"/>
    <property type="molecule type" value="Genomic_DNA"/>
</dbReference>
<keyword evidence="1" id="KW-0472">Membrane</keyword>
<sequence>MTHGNGESAKRFINKPLVIPIALAITITGSAIGIAYGYGQVTRDVEATAARVDRIEQRVVKELDQINGRLDELIRFLRPSKWDQR</sequence>
<evidence type="ECO:0000256" key="1">
    <source>
        <dbReference type="SAM" id="Phobius"/>
    </source>
</evidence>
<protein>
    <submittedName>
        <fullName evidence="2">Uncharacterized protein</fullName>
    </submittedName>
</protein>
<proteinExistence type="predicted"/>
<feature type="transmembrane region" description="Helical" evidence="1">
    <location>
        <begin position="17"/>
        <end position="38"/>
    </location>
</feature>
<keyword evidence="1" id="KW-1133">Transmembrane helix</keyword>
<keyword evidence="1" id="KW-0812">Transmembrane</keyword>
<accession>A0A0F9PIQ0</accession>
<name>A0A0F9PIQ0_9ZZZZ</name>
<evidence type="ECO:0000313" key="2">
    <source>
        <dbReference type="EMBL" id="KKN24337.1"/>
    </source>
</evidence>
<gene>
    <name evidence="2" type="ORF">LCGC14_0896010</name>
</gene>
<comment type="caution">
    <text evidence="2">The sequence shown here is derived from an EMBL/GenBank/DDBJ whole genome shotgun (WGS) entry which is preliminary data.</text>
</comment>